<organism evidence="3 4">
    <name type="scientific">candidate division MSBL1 archaeon SCGC-AAA261G05</name>
    <dbReference type="NCBI Taxonomy" id="1698276"/>
    <lineage>
        <taxon>Archaea</taxon>
        <taxon>Methanobacteriati</taxon>
        <taxon>Methanobacteriota</taxon>
        <taxon>candidate division MSBL1</taxon>
    </lineage>
</organism>
<dbReference type="PRINTS" id="PR00502">
    <property type="entry name" value="NUDIXFAMILY"/>
</dbReference>
<dbReference type="Proteomes" id="UP000070405">
    <property type="component" value="Unassembled WGS sequence"/>
</dbReference>
<sequence length="132" mass="14727">MTLEKTPHLTVDVIVQTEEGVVLVKRKNDPFKGKWAIPGGFVKRGETVEQAAYREVKEETGLKIELGGIVGIYSDPKRDPQGHIVTICFNGRKVDGELQPATDAMDVKIFKDIPWNKLAFDHQKILKDAGVE</sequence>
<comment type="caution">
    <text evidence="3">The sequence shown here is derived from an EMBL/GenBank/DDBJ whole genome shotgun (WGS) entry which is preliminary data.</text>
</comment>
<keyword evidence="4" id="KW-1185">Reference proteome</keyword>
<dbReference type="InterPro" id="IPR020476">
    <property type="entry name" value="Nudix_hydrolase"/>
</dbReference>
<accession>A0A133VAE9</accession>
<proteinExistence type="predicted"/>
<evidence type="ECO:0000256" key="1">
    <source>
        <dbReference type="ARBA" id="ARBA00022801"/>
    </source>
</evidence>
<gene>
    <name evidence="3" type="ORF">AKJ47_02370</name>
</gene>
<reference evidence="3 4" key="1">
    <citation type="journal article" date="2016" name="Sci. Rep.">
        <title>Metabolic traits of an uncultured archaeal lineage -MSBL1- from brine pools of the Red Sea.</title>
        <authorList>
            <person name="Mwirichia R."/>
            <person name="Alam I."/>
            <person name="Rashid M."/>
            <person name="Vinu M."/>
            <person name="Ba-Alawi W."/>
            <person name="Anthony Kamau A."/>
            <person name="Kamanda Ngugi D."/>
            <person name="Goker M."/>
            <person name="Klenk H.P."/>
            <person name="Bajic V."/>
            <person name="Stingl U."/>
        </authorList>
    </citation>
    <scope>NUCLEOTIDE SEQUENCE [LARGE SCALE GENOMIC DNA]</scope>
    <source>
        <strain evidence="3">SCGC-AAA261G05</strain>
    </source>
</reference>
<dbReference type="Pfam" id="PF00293">
    <property type="entry name" value="NUDIX"/>
    <property type="match status" value="1"/>
</dbReference>
<dbReference type="GO" id="GO:0016787">
    <property type="term" value="F:hydrolase activity"/>
    <property type="evidence" value="ECO:0007669"/>
    <property type="project" value="UniProtKB-KW"/>
</dbReference>
<evidence type="ECO:0000313" key="4">
    <source>
        <dbReference type="Proteomes" id="UP000070405"/>
    </source>
</evidence>
<dbReference type="InterPro" id="IPR015797">
    <property type="entry name" value="NUDIX_hydrolase-like_dom_sf"/>
</dbReference>
<evidence type="ECO:0000259" key="2">
    <source>
        <dbReference type="PROSITE" id="PS51462"/>
    </source>
</evidence>
<dbReference type="SUPFAM" id="SSF55811">
    <property type="entry name" value="Nudix"/>
    <property type="match status" value="1"/>
</dbReference>
<name>A0A133VAE9_9EURY</name>
<dbReference type="InterPro" id="IPR000086">
    <property type="entry name" value="NUDIX_hydrolase_dom"/>
</dbReference>
<dbReference type="InterPro" id="IPR020084">
    <property type="entry name" value="NUDIX_hydrolase_CS"/>
</dbReference>
<keyword evidence="1" id="KW-0378">Hydrolase</keyword>
<protein>
    <submittedName>
        <fullName evidence="3">DNA mismatch repair protein MutT</fullName>
    </submittedName>
</protein>
<dbReference type="PANTHER" id="PTHR43736:SF1">
    <property type="entry name" value="DIHYDRONEOPTERIN TRIPHOSPHATE DIPHOSPHATASE"/>
    <property type="match status" value="1"/>
</dbReference>
<feature type="domain" description="Nudix hydrolase" evidence="2">
    <location>
        <begin position="6"/>
        <end position="132"/>
    </location>
</feature>
<dbReference type="EMBL" id="LHYA01000028">
    <property type="protein sequence ID" value="KXB03375.1"/>
    <property type="molecule type" value="Genomic_DNA"/>
</dbReference>
<evidence type="ECO:0000313" key="3">
    <source>
        <dbReference type="EMBL" id="KXB03375.1"/>
    </source>
</evidence>
<dbReference type="PROSITE" id="PS00893">
    <property type="entry name" value="NUDIX_BOX"/>
    <property type="match status" value="1"/>
</dbReference>
<dbReference type="Gene3D" id="3.90.79.10">
    <property type="entry name" value="Nucleoside Triphosphate Pyrophosphohydrolase"/>
    <property type="match status" value="1"/>
</dbReference>
<dbReference type="PROSITE" id="PS51462">
    <property type="entry name" value="NUDIX"/>
    <property type="match status" value="1"/>
</dbReference>
<dbReference type="CDD" id="cd18873">
    <property type="entry name" value="NUDIX_NadM_like"/>
    <property type="match status" value="1"/>
</dbReference>
<dbReference type="PANTHER" id="PTHR43736">
    <property type="entry name" value="ADP-RIBOSE PYROPHOSPHATASE"/>
    <property type="match status" value="1"/>
</dbReference>
<dbReference type="AlphaFoldDB" id="A0A133VAE9"/>